<evidence type="ECO:0000313" key="2">
    <source>
        <dbReference type="EMBL" id="URE40670.1"/>
    </source>
</evidence>
<feature type="region of interest" description="Disordered" evidence="1">
    <location>
        <begin position="1"/>
        <end position="51"/>
    </location>
</feature>
<dbReference type="EMBL" id="CP097510">
    <property type="protein sequence ID" value="URE40670.1"/>
    <property type="molecule type" value="Genomic_DNA"/>
</dbReference>
<name>A0A9E7L7C9_9LILI</name>
<protein>
    <submittedName>
        <fullName evidence="2">Uncharacterized protein</fullName>
    </submittedName>
</protein>
<proteinExistence type="predicted"/>
<sequence>MELPNSYEEANYYSLTERRTEEGHEKLPLRSQSNSRKKRSSSYRGKAESSKRNWIPRWSRIEEGIHKETKEATRRKKMKDEVFG</sequence>
<keyword evidence="3" id="KW-1185">Reference proteome</keyword>
<evidence type="ECO:0000256" key="1">
    <source>
        <dbReference type="SAM" id="MobiDB-lite"/>
    </source>
</evidence>
<dbReference type="Proteomes" id="UP001055439">
    <property type="component" value="Chromosome 8"/>
</dbReference>
<gene>
    <name evidence="2" type="ORF">MUK42_34462</name>
</gene>
<accession>A0A9E7L7C9</accession>
<feature type="compositionally biased region" description="Basic and acidic residues" evidence="1">
    <location>
        <begin position="16"/>
        <end position="28"/>
    </location>
</feature>
<dbReference type="AlphaFoldDB" id="A0A9E7L7C9"/>
<reference evidence="2" key="1">
    <citation type="submission" date="2022-05" db="EMBL/GenBank/DDBJ databases">
        <title>The Musa troglodytarum L. genome provides insights into the mechanism of non-climacteric behaviour and enrichment of carotenoids.</title>
        <authorList>
            <person name="Wang J."/>
        </authorList>
    </citation>
    <scope>NUCLEOTIDE SEQUENCE</scope>
    <source>
        <tissue evidence="2">Leaf</tissue>
    </source>
</reference>
<organism evidence="2 3">
    <name type="scientific">Musa troglodytarum</name>
    <name type="common">fe'i banana</name>
    <dbReference type="NCBI Taxonomy" id="320322"/>
    <lineage>
        <taxon>Eukaryota</taxon>
        <taxon>Viridiplantae</taxon>
        <taxon>Streptophyta</taxon>
        <taxon>Embryophyta</taxon>
        <taxon>Tracheophyta</taxon>
        <taxon>Spermatophyta</taxon>
        <taxon>Magnoliopsida</taxon>
        <taxon>Liliopsida</taxon>
        <taxon>Zingiberales</taxon>
        <taxon>Musaceae</taxon>
        <taxon>Musa</taxon>
    </lineage>
</organism>
<feature type="region of interest" description="Disordered" evidence="1">
    <location>
        <begin position="65"/>
        <end position="84"/>
    </location>
</feature>
<evidence type="ECO:0000313" key="3">
    <source>
        <dbReference type="Proteomes" id="UP001055439"/>
    </source>
</evidence>